<evidence type="ECO:0000256" key="8">
    <source>
        <dbReference type="ARBA" id="ARBA00022777"/>
    </source>
</evidence>
<proteinExistence type="inferred from homology"/>
<evidence type="ECO:0000256" key="12">
    <source>
        <dbReference type="ARBA" id="ARBA00023137"/>
    </source>
</evidence>
<keyword evidence="7" id="KW-0547">Nucleotide-binding</keyword>
<dbReference type="SUPFAM" id="SSF57997">
    <property type="entry name" value="Tropomyosin"/>
    <property type="match status" value="1"/>
</dbReference>
<feature type="domain" description="AAA" evidence="17">
    <location>
        <begin position="550"/>
        <end position="697"/>
    </location>
</feature>
<dbReference type="InterPro" id="IPR005700">
    <property type="entry name" value="EPS_ExoP-like"/>
</dbReference>
<evidence type="ECO:0000256" key="3">
    <source>
        <dbReference type="ARBA" id="ARBA00022475"/>
    </source>
</evidence>
<name>A0A157ZVT0_9BURK</name>
<dbReference type="OrthoDB" id="9808257at2"/>
<dbReference type="PANTHER" id="PTHR32309">
    <property type="entry name" value="TYROSINE-PROTEIN KINASE"/>
    <property type="match status" value="1"/>
</dbReference>
<organism evidence="19 20">
    <name type="scientific">Caballeronia temeraria</name>
    <dbReference type="NCBI Taxonomy" id="1777137"/>
    <lineage>
        <taxon>Bacteria</taxon>
        <taxon>Pseudomonadati</taxon>
        <taxon>Pseudomonadota</taxon>
        <taxon>Betaproteobacteria</taxon>
        <taxon>Burkholderiales</taxon>
        <taxon>Burkholderiaceae</taxon>
        <taxon>Caballeronia</taxon>
    </lineage>
</organism>
<protein>
    <submittedName>
        <fullName evidence="19">Exopolysaccharide transport family protein</fullName>
    </submittedName>
</protein>
<keyword evidence="3" id="KW-1003">Cell membrane</keyword>
<evidence type="ECO:0000313" key="19">
    <source>
        <dbReference type="EMBL" id="SAK49610.1"/>
    </source>
</evidence>
<dbReference type="GO" id="GO:0005886">
    <property type="term" value="C:plasma membrane"/>
    <property type="evidence" value="ECO:0007669"/>
    <property type="project" value="UniProtKB-SubCell"/>
</dbReference>
<dbReference type="PANTHER" id="PTHR32309:SF32">
    <property type="entry name" value="TYROSINE-PROTEIN KINASE ETK-RELATED"/>
    <property type="match status" value="1"/>
</dbReference>
<evidence type="ECO:0000259" key="18">
    <source>
        <dbReference type="Pfam" id="PF13807"/>
    </source>
</evidence>
<feature type="domain" description="Tyrosine-protein kinase G-rich" evidence="18">
    <location>
        <begin position="386"/>
        <end position="464"/>
    </location>
</feature>
<dbReference type="InterPro" id="IPR027417">
    <property type="entry name" value="P-loop_NTPase"/>
</dbReference>
<dbReference type="Pfam" id="PF13614">
    <property type="entry name" value="AAA_31"/>
    <property type="match status" value="1"/>
</dbReference>
<keyword evidence="12" id="KW-0829">Tyrosine-protein kinase</keyword>
<evidence type="ECO:0000259" key="16">
    <source>
        <dbReference type="Pfam" id="PF02706"/>
    </source>
</evidence>
<evidence type="ECO:0000256" key="6">
    <source>
        <dbReference type="ARBA" id="ARBA00022692"/>
    </source>
</evidence>
<evidence type="ECO:0000313" key="20">
    <source>
        <dbReference type="Proteomes" id="UP000054624"/>
    </source>
</evidence>
<feature type="transmembrane region" description="Helical" evidence="15">
    <location>
        <begin position="445"/>
        <end position="467"/>
    </location>
</feature>
<evidence type="ECO:0000256" key="13">
    <source>
        <dbReference type="ARBA" id="ARBA00053015"/>
    </source>
</evidence>
<accession>A0A157ZVT0</accession>
<keyword evidence="10 15" id="KW-1133">Transmembrane helix</keyword>
<dbReference type="GO" id="GO:0004713">
    <property type="term" value="F:protein tyrosine kinase activity"/>
    <property type="evidence" value="ECO:0007669"/>
    <property type="project" value="TreeGrafter"/>
</dbReference>
<feature type="transmembrane region" description="Helical" evidence="15">
    <location>
        <begin position="34"/>
        <end position="52"/>
    </location>
</feature>
<dbReference type="SUPFAM" id="SSF52540">
    <property type="entry name" value="P-loop containing nucleoside triphosphate hydrolases"/>
    <property type="match status" value="1"/>
</dbReference>
<dbReference type="Pfam" id="PF23607">
    <property type="entry name" value="WZC_N"/>
    <property type="match status" value="1"/>
</dbReference>
<evidence type="ECO:0000259" key="17">
    <source>
        <dbReference type="Pfam" id="PF13614"/>
    </source>
</evidence>
<dbReference type="RefSeq" id="WP_061159312.1">
    <property type="nucleotide sequence ID" value="NZ_FCOI02000003.1"/>
</dbReference>
<gene>
    <name evidence="19" type="ORF">AWB76_01353</name>
</gene>
<evidence type="ECO:0000256" key="1">
    <source>
        <dbReference type="ARBA" id="ARBA00004429"/>
    </source>
</evidence>
<dbReference type="AlphaFoldDB" id="A0A157ZVT0"/>
<evidence type="ECO:0000256" key="14">
    <source>
        <dbReference type="SAM" id="Coils"/>
    </source>
</evidence>
<keyword evidence="8" id="KW-0418">Kinase</keyword>
<dbReference type="InterPro" id="IPR003856">
    <property type="entry name" value="LPS_length_determ_N"/>
</dbReference>
<evidence type="ECO:0000256" key="4">
    <source>
        <dbReference type="ARBA" id="ARBA00022519"/>
    </source>
</evidence>
<dbReference type="Pfam" id="PF13807">
    <property type="entry name" value="GNVR"/>
    <property type="match status" value="1"/>
</dbReference>
<dbReference type="InterPro" id="IPR025669">
    <property type="entry name" value="AAA_dom"/>
</dbReference>
<evidence type="ECO:0000256" key="7">
    <source>
        <dbReference type="ARBA" id="ARBA00022741"/>
    </source>
</evidence>
<keyword evidence="5" id="KW-0808">Transferase</keyword>
<comment type="subcellular location">
    <subcellularLocation>
        <location evidence="1">Cell inner membrane</location>
        <topology evidence="1">Multi-pass membrane protein</topology>
    </subcellularLocation>
</comment>
<sequence>MNRDSTSFEKSYPDEDPPARFASYLDTIYDNRKLIGVITAIVLAFGVAYAFLAQPVYSTDMLVQVEQSADTATSRNALGDVSSMFDVKTAALSETQVIGSRSVVSQVVDKMHLYIEASPRYVPVIGRWIAEHSDAMSTPGPFGYAWSKERIEVSQFDVPRELYGRTFVLTKCPGRAFDLSYRDIKLSGAIGDVLQATTIHGPVKLLVDSIDAETGATFVLRRLSPVITTEKLRKELTIEETDKGSNVISVSLTGTDPQKISAILGAIGAEYVSQNMRRKSAEAERSLQFLQLQLPDLKERLDASETRLNTYRAAHGTVNLGEEATSLLQRSISAQTKLTDLEKKRQELLSRFTEDHPAVRSVDAQIQVAQREADDVGRATRLLPPLEQDVLRLQRDVTVGAGLYATLSSTLEELKLVKAGKAGNVRLIDSPAVPEDRVRPRPLRIIAASLVLGLFVGIMTSLARLLMFDAIDDPHEVELRTGLPVYASVPYSRLEEKLARRRRAGTESVILAQESKADHAIESLRGLRATLEFAMLNARNRMVLISGPTPGVGMSFIALNLAAIMGAAGKRVLLVDADMRRGLLHRHVGGERGPGLSDLIQGASCADDLIRSTALAGVDFLPVGSVVSNPSDVLSTHNLQALASQLSAAYDVVLLDAPPVLSVPDASQLASLSGTTLLVARQGMTGLGELRESIRRFAKLGVTVRGVIVNGQRLRPGRYSYDYGRYRYSNYTYKGHETEVVR</sequence>
<keyword evidence="20" id="KW-1185">Reference proteome</keyword>
<dbReference type="STRING" id="1777137.AWB76_01353"/>
<evidence type="ECO:0000256" key="9">
    <source>
        <dbReference type="ARBA" id="ARBA00022840"/>
    </source>
</evidence>
<dbReference type="InterPro" id="IPR032807">
    <property type="entry name" value="GNVR"/>
</dbReference>
<dbReference type="Pfam" id="PF02706">
    <property type="entry name" value="Wzz"/>
    <property type="match status" value="1"/>
</dbReference>
<reference evidence="20" key="1">
    <citation type="submission" date="2016-01" db="EMBL/GenBank/DDBJ databases">
        <authorList>
            <person name="Peeters Charlotte."/>
        </authorList>
    </citation>
    <scope>NUCLEOTIDE SEQUENCE [LARGE SCALE GENOMIC DNA]</scope>
</reference>
<dbReference type="EMBL" id="FCOI02000003">
    <property type="protein sequence ID" value="SAK49610.1"/>
    <property type="molecule type" value="Genomic_DNA"/>
</dbReference>
<evidence type="ECO:0000256" key="5">
    <source>
        <dbReference type="ARBA" id="ARBA00022679"/>
    </source>
</evidence>
<dbReference type="Proteomes" id="UP000054624">
    <property type="component" value="Unassembled WGS sequence"/>
</dbReference>
<feature type="coiled-coil region" evidence="14">
    <location>
        <begin position="273"/>
        <end position="314"/>
    </location>
</feature>
<feature type="transmembrane region" description="Helical" evidence="15">
    <location>
        <begin position="552"/>
        <end position="573"/>
    </location>
</feature>
<keyword evidence="4" id="KW-0997">Cell inner membrane</keyword>
<comment type="similarity">
    <text evidence="2">Belongs to the etk/wzc family.</text>
</comment>
<keyword evidence="14" id="KW-0175">Coiled coil</keyword>
<evidence type="ECO:0000256" key="10">
    <source>
        <dbReference type="ARBA" id="ARBA00022989"/>
    </source>
</evidence>
<evidence type="ECO:0000256" key="15">
    <source>
        <dbReference type="SAM" id="Phobius"/>
    </source>
</evidence>
<evidence type="ECO:0000256" key="2">
    <source>
        <dbReference type="ARBA" id="ARBA00008883"/>
    </source>
</evidence>
<keyword evidence="6 15" id="KW-0812">Transmembrane</keyword>
<dbReference type="CDD" id="cd05387">
    <property type="entry name" value="BY-kinase"/>
    <property type="match status" value="1"/>
</dbReference>
<dbReference type="NCBIfam" id="TIGR01005">
    <property type="entry name" value="eps_transp_fam"/>
    <property type="match status" value="1"/>
</dbReference>
<dbReference type="InterPro" id="IPR005702">
    <property type="entry name" value="Wzc-like_C"/>
</dbReference>
<dbReference type="Gene3D" id="3.40.50.300">
    <property type="entry name" value="P-loop containing nucleotide triphosphate hydrolases"/>
    <property type="match status" value="1"/>
</dbReference>
<evidence type="ECO:0000256" key="11">
    <source>
        <dbReference type="ARBA" id="ARBA00023136"/>
    </source>
</evidence>
<keyword evidence="9" id="KW-0067">ATP-binding</keyword>
<dbReference type="InterPro" id="IPR050445">
    <property type="entry name" value="Bact_polysacc_biosynth/exp"/>
</dbReference>
<keyword evidence="11 15" id="KW-0472">Membrane</keyword>
<feature type="domain" description="Polysaccharide chain length determinant N-terminal" evidence="16">
    <location>
        <begin position="25"/>
        <end position="110"/>
    </location>
</feature>
<comment type="catalytic activity">
    <reaction evidence="13">
        <text>L-tyrosyl-[protein] + ATP = O-phospho-L-tyrosyl-[protein] + ADP + H(+)</text>
        <dbReference type="Rhea" id="RHEA:10596"/>
        <dbReference type="Rhea" id="RHEA-COMP:10136"/>
        <dbReference type="Rhea" id="RHEA-COMP:20101"/>
        <dbReference type="ChEBI" id="CHEBI:15378"/>
        <dbReference type="ChEBI" id="CHEBI:30616"/>
        <dbReference type="ChEBI" id="CHEBI:46858"/>
        <dbReference type="ChEBI" id="CHEBI:61978"/>
        <dbReference type="ChEBI" id="CHEBI:456216"/>
    </reaction>
</comment>